<dbReference type="Pfam" id="PF08241">
    <property type="entry name" value="Methyltransf_11"/>
    <property type="match status" value="1"/>
</dbReference>
<keyword evidence="2" id="KW-0808">Transferase</keyword>
<reference evidence="2 3" key="1">
    <citation type="submission" date="2019-06" db="EMBL/GenBank/DDBJ databases">
        <authorList>
            <person name="Li M."/>
        </authorList>
    </citation>
    <scope>NUCLEOTIDE SEQUENCE [LARGE SCALE GENOMIC DNA]</scope>
    <source>
        <strain evidence="2 3">BGMRC2036</strain>
    </source>
</reference>
<dbReference type="PANTHER" id="PTHR43591">
    <property type="entry name" value="METHYLTRANSFERASE"/>
    <property type="match status" value="1"/>
</dbReference>
<organism evidence="2 3">
    <name type="scientific">Martelella alba</name>
    <dbReference type="NCBI Taxonomy" id="2590451"/>
    <lineage>
        <taxon>Bacteria</taxon>
        <taxon>Pseudomonadati</taxon>
        <taxon>Pseudomonadota</taxon>
        <taxon>Alphaproteobacteria</taxon>
        <taxon>Hyphomicrobiales</taxon>
        <taxon>Aurantimonadaceae</taxon>
        <taxon>Martelella</taxon>
    </lineage>
</organism>
<dbReference type="OrthoDB" id="9787738at2"/>
<dbReference type="SUPFAM" id="SSF53335">
    <property type="entry name" value="S-adenosyl-L-methionine-dependent methyltransferases"/>
    <property type="match status" value="1"/>
</dbReference>
<dbReference type="EMBL" id="VHLG01000043">
    <property type="protein sequence ID" value="TPW26199.1"/>
    <property type="molecule type" value="Genomic_DNA"/>
</dbReference>
<name>A0A506U0R8_9HYPH</name>
<dbReference type="AlphaFoldDB" id="A0A506U0R8"/>
<protein>
    <submittedName>
        <fullName evidence="2">Methyltransferase domain-containing protein</fullName>
    </submittedName>
</protein>
<comment type="caution">
    <text evidence="2">The sequence shown here is derived from an EMBL/GenBank/DDBJ whole genome shotgun (WGS) entry which is preliminary data.</text>
</comment>
<dbReference type="CDD" id="cd02440">
    <property type="entry name" value="AdoMet_MTases"/>
    <property type="match status" value="1"/>
</dbReference>
<keyword evidence="2" id="KW-0489">Methyltransferase</keyword>
<gene>
    <name evidence="2" type="ORF">FJU08_22585</name>
</gene>
<dbReference type="Proteomes" id="UP000318801">
    <property type="component" value="Unassembled WGS sequence"/>
</dbReference>
<accession>A0A506U0R8</accession>
<proteinExistence type="predicted"/>
<dbReference type="GO" id="GO:0008757">
    <property type="term" value="F:S-adenosylmethionine-dependent methyltransferase activity"/>
    <property type="evidence" value="ECO:0007669"/>
    <property type="project" value="InterPro"/>
</dbReference>
<keyword evidence="3" id="KW-1185">Reference proteome</keyword>
<feature type="domain" description="Methyltransferase type 11" evidence="1">
    <location>
        <begin position="46"/>
        <end position="144"/>
    </location>
</feature>
<dbReference type="RefSeq" id="WP_141151291.1">
    <property type="nucleotide sequence ID" value="NZ_VHLG01000043.1"/>
</dbReference>
<evidence type="ECO:0000313" key="3">
    <source>
        <dbReference type="Proteomes" id="UP000318801"/>
    </source>
</evidence>
<evidence type="ECO:0000313" key="2">
    <source>
        <dbReference type="EMBL" id="TPW26199.1"/>
    </source>
</evidence>
<sequence length="270" mass="29258">MSAPNAFDLSENAAQTYENQRVPAIFGPMAEATLNAIELPTCKTILDVACGTGAMARAVAARLTEPCRIVGCDLNHAMIDVARANTNDGIHSFEWVAAPVQSMPFCDGDFDLAFCQHGLQFFPDKPAALRETRRVLGVGAMLVISCWRAVPPFFEVVADVYRTYLDETAATTAIRPFIWNDAEEIGNLISEAGFDCQVPKGLPVARRMPADQETMVAEILATPNEAALRASGQDSVELIASEILKGAEVFRQGETLVMPQEAHLFVAIAR</sequence>
<dbReference type="GO" id="GO:0032259">
    <property type="term" value="P:methylation"/>
    <property type="evidence" value="ECO:0007669"/>
    <property type="project" value="UniProtKB-KW"/>
</dbReference>
<evidence type="ECO:0000259" key="1">
    <source>
        <dbReference type="Pfam" id="PF08241"/>
    </source>
</evidence>
<dbReference type="PANTHER" id="PTHR43591:SF24">
    <property type="entry name" value="2-METHOXY-6-POLYPRENYL-1,4-BENZOQUINOL METHYLASE, MITOCHONDRIAL"/>
    <property type="match status" value="1"/>
</dbReference>
<dbReference type="InterPro" id="IPR029063">
    <property type="entry name" value="SAM-dependent_MTases_sf"/>
</dbReference>
<dbReference type="InterPro" id="IPR013216">
    <property type="entry name" value="Methyltransf_11"/>
</dbReference>
<dbReference type="Gene3D" id="3.40.50.150">
    <property type="entry name" value="Vaccinia Virus protein VP39"/>
    <property type="match status" value="1"/>
</dbReference>